<gene>
    <name evidence="1" type="ORF">HMPREF0501_00489</name>
</gene>
<protein>
    <submittedName>
        <fullName evidence="1">Uncharacterized protein</fullName>
    </submittedName>
</protein>
<evidence type="ECO:0000313" key="2">
    <source>
        <dbReference type="Proteomes" id="UP000003987"/>
    </source>
</evidence>
<sequence>MNDFDVGKIANDIIDEALQEPFETECPNCHLKFKVSLGSNHCPNCGTLVTVSKG</sequence>
<proteinExistence type="predicted"/>
<accession>C7XUX3</accession>
<dbReference type="SUPFAM" id="SSF57903">
    <property type="entry name" value="FYVE/PHD zinc finger"/>
    <property type="match status" value="1"/>
</dbReference>
<dbReference type="EMBL" id="GG698802">
    <property type="protein sequence ID" value="EEU31084.1"/>
    <property type="molecule type" value="Genomic_DNA"/>
</dbReference>
<evidence type="ECO:0000313" key="1">
    <source>
        <dbReference type="EMBL" id="EEU31084.1"/>
    </source>
</evidence>
<dbReference type="HOGENOM" id="CLU_3044602_0_0_9"/>
<dbReference type="AlphaFoldDB" id="C7XUX3"/>
<name>C7XUX3_9LACO</name>
<reference evidence="1 2" key="1">
    <citation type="submission" date="2009-06" db="EMBL/GenBank/DDBJ databases">
        <title>The Genome Sequence of Lactobacillus coleohominis strain 101-4-CHN.</title>
        <authorList>
            <consortium name="The Broad Institute Genome Sequencing Platform"/>
            <person name="Ward D."/>
            <person name="Young S.K."/>
            <person name="Zeng Q."/>
            <person name="Koehrsen M."/>
            <person name="Alvarado L."/>
            <person name="Berlin A."/>
            <person name="Borenstein D."/>
            <person name="Chen Z."/>
            <person name="Engels R."/>
            <person name="Freedman E."/>
            <person name="Gellesch M."/>
            <person name="Goldberg J."/>
            <person name="Griggs A."/>
            <person name="Gujja S."/>
            <person name="Heiman D."/>
            <person name="Hepburn T."/>
            <person name="Howarth C."/>
            <person name="Jen D."/>
            <person name="Larson L."/>
            <person name="Lewis B."/>
            <person name="Mehta T."/>
            <person name="Park D."/>
            <person name="Pearson M."/>
            <person name="Roberts A."/>
            <person name="Saif S."/>
            <person name="Shea T."/>
            <person name="Shenoy N."/>
            <person name="Sisk P."/>
            <person name="Stolte C."/>
            <person name="Sykes S."/>
            <person name="Walk T."/>
            <person name="White J."/>
            <person name="Yandava C."/>
            <person name="Liu Y."/>
            <person name="Xu Q."/>
            <person name="Lander E."/>
            <person name="Nusbaum C."/>
            <person name="Galagan J."/>
            <person name="Birren B."/>
        </authorList>
    </citation>
    <scope>NUCLEOTIDE SEQUENCE [LARGE SCALE GENOMIC DNA]</scope>
    <source>
        <strain evidence="1 2">101-4-CHN</strain>
    </source>
</reference>
<dbReference type="InterPro" id="IPR011011">
    <property type="entry name" value="Znf_FYVE_PHD"/>
</dbReference>
<dbReference type="RefSeq" id="WP_006916274.1">
    <property type="nucleotide sequence ID" value="NZ_GG698802.1"/>
</dbReference>
<dbReference type="OrthoDB" id="2300434at2"/>
<keyword evidence="2" id="KW-1185">Reference proteome</keyword>
<organism evidence="1 2">
    <name type="scientific">Limosilactobacillus coleohominis 101-4-CHN</name>
    <dbReference type="NCBI Taxonomy" id="575594"/>
    <lineage>
        <taxon>Bacteria</taxon>
        <taxon>Bacillati</taxon>
        <taxon>Bacillota</taxon>
        <taxon>Bacilli</taxon>
        <taxon>Lactobacillales</taxon>
        <taxon>Lactobacillaceae</taxon>
        <taxon>Limosilactobacillus</taxon>
    </lineage>
</organism>
<dbReference type="Proteomes" id="UP000003987">
    <property type="component" value="Unassembled WGS sequence"/>
</dbReference>